<dbReference type="Proteomes" id="UP000023623">
    <property type="component" value="Unassembled WGS sequence"/>
</dbReference>
<evidence type="ECO:0000256" key="3">
    <source>
        <dbReference type="ARBA" id="ARBA00022517"/>
    </source>
</evidence>
<evidence type="ECO:0000313" key="8">
    <source>
        <dbReference type="Proteomes" id="UP000023623"/>
    </source>
</evidence>
<keyword evidence="8" id="KW-1185">Reference proteome</keyword>
<dbReference type="GO" id="GO:0006364">
    <property type="term" value="P:rRNA processing"/>
    <property type="evidence" value="ECO:0007669"/>
    <property type="project" value="TreeGrafter"/>
</dbReference>
<feature type="compositionally biased region" description="Polar residues" evidence="6">
    <location>
        <begin position="371"/>
        <end position="380"/>
    </location>
</feature>
<name>A0A022XW92_TRISD</name>
<gene>
    <name evidence="7" type="ORF">H105_03370</name>
</gene>
<feature type="region of interest" description="Disordered" evidence="6">
    <location>
        <begin position="1"/>
        <end position="153"/>
    </location>
</feature>
<comment type="subcellular location">
    <subcellularLocation>
        <location evidence="1">Nucleus</location>
        <location evidence="1">Nucleolus</location>
    </subcellularLocation>
</comment>
<evidence type="ECO:0000256" key="4">
    <source>
        <dbReference type="ARBA" id="ARBA00023054"/>
    </source>
</evidence>
<feature type="compositionally biased region" description="Basic and acidic residues" evidence="6">
    <location>
        <begin position="283"/>
        <end position="300"/>
    </location>
</feature>
<evidence type="ECO:0000313" key="7">
    <source>
        <dbReference type="EMBL" id="EZF75005.1"/>
    </source>
</evidence>
<feature type="compositionally biased region" description="Basic residues" evidence="6">
    <location>
        <begin position="381"/>
        <end position="401"/>
    </location>
</feature>
<dbReference type="GO" id="GO:0005730">
    <property type="term" value="C:nucleolus"/>
    <property type="evidence" value="ECO:0007669"/>
    <property type="project" value="UniProtKB-SubCell"/>
</dbReference>
<organism evidence="7 8">
    <name type="scientific">Trichophyton soudanense CBS 452.61</name>
    <dbReference type="NCBI Taxonomy" id="1215331"/>
    <lineage>
        <taxon>Eukaryota</taxon>
        <taxon>Fungi</taxon>
        <taxon>Dikarya</taxon>
        <taxon>Ascomycota</taxon>
        <taxon>Pezizomycotina</taxon>
        <taxon>Eurotiomycetes</taxon>
        <taxon>Eurotiomycetidae</taxon>
        <taxon>Onygenales</taxon>
        <taxon>Arthrodermataceae</taxon>
        <taxon>Trichophyton</taxon>
    </lineage>
</organism>
<dbReference type="EMBL" id="KK208823">
    <property type="protein sequence ID" value="EZF75005.1"/>
    <property type="molecule type" value="Genomic_DNA"/>
</dbReference>
<dbReference type="Pfam" id="PF05890">
    <property type="entry name" value="Ebp2"/>
    <property type="match status" value="1"/>
</dbReference>
<sequence>MAKKSKLLSALDVHKGRNFELEHQKKLQKAANKRKEKQLKKTEDEEEEKEDTEQLKDVTLLIGKEKPETKMGTKSQRDVKKSNRRDEDDEDVEEEEEEEEEEEDDDEEVEEEAGAENEDGDEEEEEEEDDEDDEDIPLSDLSGDEATDVIPHQRLTINNSTAILASLKRVTLINDQMPFSEHQTLTSTETMDVPDPNDDLNRELAFYKVCCAAAKTGRALLKKEGIPFSQPTDYFAEMVKDDEHMDKIKKKLYEEAASKKASADAKKQRDLKKFGKQVQIAKMQERHKEKRETLEKINELKRKRRGAGNGEAEESELFDVALEESSKSDSRHRGRGKDGEGSRSKRQKKDAKFGFGGKKRFAKSGDAISSGDLSSFSTSKMKGKKTGAAKRLGKGRRQARR</sequence>
<keyword evidence="5" id="KW-0539">Nucleus</keyword>
<evidence type="ECO:0000256" key="2">
    <source>
        <dbReference type="ARBA" id="ARBA00007336"/>
    </source>
</evidence>
<dbReference type="AlphaFoldDB" id="A0A022XW92"/>
<feature type="compositionally biased region" description="Acidic residues" evidence="6">
    <location>
        <begin position="87"/>
        <end position="147"/>
    </location>
</feature>
<feature type="compositionally biased region" description="Basic and acidic residues" evidence="6">
    <location>
        <begin position="12"/>
        <end position="25"/>
    </location>
</feature>
<proteinExistence type="inferred from homology"/>
<keyword evidence="3" id="KW-0690">Ribosome biogenesis</keyword>
<reference evidence="7 8" key="1">
    <citation type="submission" date="2014-02" db="EMBL/GenBank/DDBJ databases">
        <title>The Genome Sequence of Trichophyton rubrum (morphotype soudanense) CBS 452.61.</title>
        <authorList>
            <consortium name="The Broad Institute Genomics Platform"/>
            <person name="Cuomo C.A."/>
            <person name="White T.C."/>
            <person name="Graser Y."/>
            <person name="Martinez-Rossi N."/>
            <person name="Heitman J."/>
            <person name="Young S.K."/>
            <person name="Zeng Q."/>
            <person name="Gargeya S."/>
            <person name="Abouelleil A."/>
            <person name="Alvarado L."/>
            <person name="Chapman S.B."/>
            <person name="Gainer-Dewar J."/>
            <person name="Goldberg J."/>
            <person name="Griggs A."/>
            <person name="Gujja S."/>
            <person name="Hansen M."/>
            <person name="Howarth C."/>
            <person name="Imamovic A."/>
            <person name="Larimer J."/>
            <person name="Martinez D."/>
            <person name="Murphy C."/>
            <person name="Pearson M.D."/>
            <person name="Persinoti G."/>
            <person name="Poon T."/>
            <person name="Priest M."/>
            <person name="Roberts A.D."/>
            <person name="Saif S."/>
            <person name="Shea T.D."/>
            <person name="Sykes S.N."/>
            <person name="Wortman J."/>
            <person name="Nusbaum C."/>
            <person name="Birren B."/>
        </authorList>
    </citation>
    <scope>NUCLEOTIDE SEQUENCE [LARGE SCALE GENOMIC DNA]</scope>
    <source>
        <strain evidence="7 8">CBS 452.61</strain>
    </source>
</reference>
<feature type="compositionally biased region" description="Basic residues" evidence="6">
    <location>
        <begin position="26"/>
        <end position="38"/>
    </location>
</feature>
<dbReference type="InterPro" id="IPR008610">
    <property type="entry name" value="Ebp2"/>
</dbReference>
<evidence type="ECO:0000256" key="1">
    <source>
        <dbReference type="ARBA" id="ARBA00004604"/>
    </source>
</evidence>
<dbReference type="GO" id="GO:0042273">
    <property type="term" value="P:ribosomal large subunit biogenesis"/>
    <property type="evidence" value="ECO:0007669"/>
    <property type="project" value="TreeGrafter"/>
</dbReference>
<feature type="region of interest" description="Disordered" evidence="6">
    <location>
        <begin position="281"/>
        <end position="401"/>
    </location>
</feature>
<dbReference type="GO" id="GO:0034399">
    <property type="term" value="C:nuclear periphery"/>
    <property type="evidence" value="ECO:0007669"/>
    <property type="project" value="TreeGrafter"/>
</dbReference>
<comment type="similarity">
    <text evidence="2">Belongs to the EBP2 family.</text>
</comment>
<accession>A0A022XW92</accession>
<feature type="compositionally biased region" description="Basic and acidic residues" evidence="6">
    <location>
        <begin position="324"/>
        <end position="343"/>
    </location>
</feature>
<keyword evidence="4" id="KW-0175">Coiled coil</keyword>
<dbReference type="HOGENOM" id="CLU_036007_2_0_1"/>
<dbReference type="PANTHER" id="PTHR13028:SF0">
    <property type="entry name" value="RRNA-PROCESSING PROTEIN EBP2-RELATED"/>
    <property type="match status" value="1"/>
</dbReference>
<dbReference type="GO" id="GO:0030687">
    <property type="term" value="C:preribosome, large subunit precursor"/>
    <property type="evidence" value="ECO:0007669"/>
    <property type="project" value="TreeGrafter"/>
</dbReference>
<dbReference type="PANTHER" id="PTHR13028">
    <property type="entry name" value="RRNA PROCESSING PROTEIN EBNA1-BINDING PROTEIN-RELATED"/>
    <property type="match status" value="1"/>
</dbReference>
<evidence type="ECO:0000256" key="5">
    <source>
        <dbReference type="ARBA" id="ARBA00023242"/>
    </source>
</evidence>
<dbReference type="OrthoDB" id="443772at2759"/>
<evidence type="ECO:0000256" key="6">
    <source>
        <dbReference type="SAM" id="MobiDB-lite"/>
    </source>
</evidence>
<feature type="compositionally biased region" description="Basic and acidic residues" evidence="6">
    <location>
        <begin position="63"/>
        <end position="86"/>
    </location>
</feature>
<protein>
    <submittedName>
        <fullName evidence="7">Uncharacterized protein</fullName>
    </submittedName>
</protein>